<feature type="non-terminal residue" evidence="2">
    <location>
        <position position="181"/>
    </location>
</feature>
<dbReference type="GO" id="GO:0061343">
    <property type="term" value="P:cell adhesion involved in heart morphogenesis"/>
    <property type="evidence" value="ECO:0007669"/>
    <property type="project" value="TreeGrafter"/>
</dbReference>
<proteinExistence type="predicted"/>
<protein>
    <recommendedName>
        <fullName evidence="1">Endonuclease/exonuclease/phosphatase domain-containing protein</fullName>
    </recommendedName>
</protein>
<dbReference type="InterPro" id="IPR005135">
    <property type="entry name" value="Endo/exonuclease/phosphatase"/>
</dbReference>
<dbReference type="GO" id="GO:0007508">
    <property type="term" value="P:larval heart development"/>
    <property type="evidence" value="ECO:0007669"/>
    <property type="project" value="TreeGrafter"/>
</dbReference>
<dbReference type="InterPro" id="IPR036691">
    <property type="entry name" value="Endo/exonu/phosph_ase_sf"/>
</dbReference>
<dbReference type="EMBL" id="GALX01006818">
    <property type="protein sequence ID" value="JAB61648.1"/>
    <property type="molecule type" value="Transcribed_RNA"/>
</dbReference>
<name>V5GMS6_ANOGL</name>
<reference evidence="2" key="1">
    <citation type="submission" date="2013-07" db="EMBL/GenBank/DDBJ databases">
        <title>Midgut Transcriptome Profiling of Anoplphora glabripennis, a Lignocellulose Degrading, Wood-Boring Cerambycid.</title>
        <authorList>
            <person name="Scully E.D."/>
            <person name="Hoover K."/>
            <person name="Carlson J.E."/>
            <person name="Tien M."/>
            <person name="Geib S.M."/>
        </authorList>
    </citation>
    <scope>NUCLEOTIDE SEQUENCE</scope>
</reference>
<dbReference type="SUPFAM" id="SSF56219">
    <property type="entry name" value="DNase I-like"/>
    <property type="match status" value="1"/>
</dbReference>
<dbReference type="GO" id="GO:0003824">
    <property type="term" value="F:catalytic activity"/>
    <property type="evidence" value="ECO:0007669"/>
    <property type="project" value="InterPro"/>
</dbReference>
<sequence length="181" mass="20831">WHLCIFTIYIPPNARCEDYECLFDSLESLNELFGSCILIIGDFNIPNYNLDASTRCINLLRQFVNYYCLEQYNLVTNDNDRLLDLVFSTDPCSVRKSYEPLLPIDPHHPALCIDTCISGPHNDVFPILDSPSLNFKKADYHGLYSELNAIDWSLPSDVSVNIALQHFYDKINYAFTKHIPT</sequence>
<dbReference type="PANTHER" id="PTHR33395">
    <property type="entry name" value="TRANSCRIPTASE, PUTATIVE-RELATED-RELATED"/>
    <property type="match status" value="1"/>
</dbReference>
<organism evidence="2">
    <name type="scientific">Anoplophora glabripennis</name>
    <name type="common">Asian longhorn beetle</name>
    <name type="synonym">Anoplophora nobilis</name>
    <dbReference type="NCBI Taxonomy" id="217634"/>
    <lineage>
        <taxon>Eukaryota</taxon>
        <taxon>Metazoa</taxon>
        <taxon>Ecdysozoa</taxon>
        <taxon>Arthropoda</taxon>
        <taxon>Hexapoda</taxon>
        <taxon>Insecta</taxon>
        <taxon>Pterygota</taxon>
        <taxon>Neoptera</taxon>
        <taxon>Endopterygota</taxon>
        <taxon>Coleoptera</taxon>
        <taxon>Polyphaga</taxon>
        <taxon>Cucujiformia</taxon>
        <taxon>Chrysomeloidea</taxon>
        <taxon>Cerambycidae</taxon>
        <taxon>Lamiinae</taxon>
        <taxon>Lamiini</taxon>
        <taxon>Anoplophora</taxon>
    </lineage>
</organism>
<feature type="non-terminal residue" evidence="2">
    <location>
        <position position="1"/>
    </location>
</feature>
<evidence type="ECO:0000313" key="2">
    <source>
        <dbReference type="EMBL" id="JAB61648.1"/>
    </source>
</evidence>
<dbReference type="PANTHER" id="PTHR33395:SF22">
    <property type="entry name" value="REVERSE TRANSCRIPTASE DOMAIN-CONTAINING PROTEIN"/>
    <property type="match status" value="1"/>
</dbReference>
<dbReference type="Gene3D" id="3.60.10.10">
    <property type="entry name" value="Endonuclease/exonuclease/phosphatase"/>
    <property type="match status" value="1"/>
</dbReference>
<feature type="domain" description="Endonuclease/exonuclease/phosphatase" evidence="1">
    <location>
        <begin position="4"/>
        <end position="97"/>
    </location>
</feature>
<evidence type="ECO:0000259" key="1">
    <source>
        <dbReference type="Pfam" id="PF14529"/>
    </source>
</evidence>
<dbReference type="GO" id="GO:0031012">
    <property type="term" value="C:extracellular matrix"/>
    <property type="evidence" value="ECO:0007669"/>
    <property type="project" value="TreeGrafter"/>
</dbReference>
<dbReference type="AlphaFoldDB" id="V5GMS6"/>
<dbReference type="Pfam" id="PF14529">
    <property type="entry name" value="Exo_endo_phos_2"/>
    <property type="match status" value="1"/>
</dbReference>
<accession>V5GMS6</accession>